<keyword evidence="3" id="KW-1185">Reference proteome</keyword>
<name>A0A2H3CJW8_ARMGA</name>
<feature type="compositionally biased region" description="Basic and acidic residues" evidence="1">
    <location>
        <begin position="59"/>
        <end position="68"/>
    </location>
</feature>
<dbReference type="OrthoDB" id="3259181at2759"/>
<feature type="compositionally biased region" description="Basic and acidic residues" evidence="1">
    <location>
        <begin position="96"/>
        <end position="123"/>
    </location>
</feature>
<sequence length="363" mass="41058">MSNSPEQCTLDANRKLKPAGSINFFFNKDDTVPITRPDAASSKAKTWNHRANTGSQMKEVLDAEKRDEEGELPLPTRPQCHHNKKRKEKRNTLARKTADTNDMSGDKPDITNKESHRSVTMEDVKDDDNIVPTSQTKKAHHNIVEEDSGNDGASPSCKSSASSGSTPKTRKIGNIHEADWTHVDGYFRLENKTPFTISTRNNCKVLTITKMMKGSLNGLIRHLKMCSSLMFHMFLALRGCLDVTPNAVILAEEIEVANGSQKLDSAMVEMYLKQMESESENIINAFKKQTVDAKGVWDQEKFEKLLAEWIIACDQLFEEIDRAELRDLLSYAHHHSPNELHIPHWNTIQRQIMKMGEDGIEKT</sequence>
<evidence type="ECO:0000256" key="1">
    <source>
        <dbReference type="SAM" id="MobiDB-lite"/>
    </source>
</evidence>
<dbReference type="STRING" id="47427.A0A2H3CJW8"/>
<dbReference type="AlphaFoldDB" id="A0A2H3CJW8"/>
<evidence type="ECO:0000313" key="2">
    <source>
        <dbReference type="EMBL" id="PBK83325.1"/>
    </source>
</evidence>
<feature type="compositionally biased region" description="Low complexity" evidence="1">
    <location>
        <begin position="152"/>
        <end position="167"/>
    </location>
</feature>
<organism evidence="2 3">
    <name type="scientific">Armillaria gallica</name>
    <name type="common">Bulbous honey fungus</name>
    <name type="synonym">Armillaria bulbosa</name>
    <dbReference type="NCBI Taxonomy" id="47427"/>
    <lineage>
        <taxon>Eukaryota</taxon>
        <taxon>Fungi</taxon>
        <taxon>Dikarya</taxon>
        <taxon>Basidiomycota</taxon>
        <taxon>Agaricomycotina</taxon>
        <taxon>Agaricomycetes</taxon>
        <taxon>Agaricomycetidae</taxon>
        <taxon>Agaricales</taxon>
        <taxon>Marasmiineae</taxon>
        <taxon>Physalacriaceae</taxon>
        <taxon>Armillaria</taxon>
    </lineage>
</organism>
<accession>A0A2H3CJW8</accession>
<gene>
    <name evidence="2" type="ORF">ARMGADRAFT_1089436</name>
</gene>
<feature type="compositionally biased region" description="Basic residues" evidence="1">
    <location>
        <begin position="79"/>
        <end position="93"/>
    </location>
</feature>
<dbReference type="InParanoid" id="A0A2H3CJW8"/>
<evidence type="ECO:0000313" key="3">
    <source>
        <dbReference type="Proteomes" id="UP000217790"/>
    </source>
</evidence>
<dbReference type="EMBL" id="KZ293707">
    <property type="protein sequence ID" value="PBK83325.1"/>
    <property type="molecule type" value="Genomic_DNA"/>
</dbReference>
<reference evidence="3" key="1">
    <citation type="journal article" date="2017" name="Nat. Ecol. Evol.">
        <title>Genome expansion and lineage-specific genetic innovations in the forest pathogenic fungi Armillaria.</title>
        <authorList>
            <person name="Sipos G."/>
            <person name="Prasanna A.N."/>
            <person name="Walter M.C."/>
            <person name="O'Connor E."/>
            <person name="Balint B."/>
            <person name="Krizsan K."/>
            <person name="Kiss B."/>
            <person name="Hess J."/>
            <person name="Varga T."/>
            <person name="Slot J."/>
            <person name="Riley R."/>
            <person name="Boka B."/>
            <person name="Rigling D."/>
            <person name="Barry K."/>
            <person name="Lee J."/>
            <person name="Mihaltcheva S."/>
            <person name="LaButti K."/>
            <person name="Lipzen A."/>
            <person name="Waldron R."/>
            <person name="Moloney N.M."/>
            <person name="Sperisen C."/>
            <person name="Kredics L."/>
            <person name="Vagvoelgyi C."/>
            <person name="Patrignani A."/>
            <person name="Fitzpatrick D."/>
            <person name="Nagy I."/>
            <person name="Doyle S."/>
            <person name="Anderson J.B."/>
            <person name="Grigoriev I.V."/>
            <person name="Gueldener U."/>
            <person name="Muensterkoetter M."/>
            <person name="Nagy L.G."/>
        </authorList>
    </citation>
    <scope>NUCLEOTIDE SEQUENCE [LARGE SCALE GENOMIC DNA]</scope>
    <source>
        <strain evidence="3">Ar21-2</strain>
    </source>
</reference>
<dbReference type="Proteomes" id="UP000217790">
    <property type="component" value="Unassembled WGS sequence"/>
</dbReference>
<protein>
    <submittedName>
        <fullName evidence="2">Uncharacterized protein</fullName>
    </submittedName>
</protein>
<feature type="region of interest" description="Disordered" evidence="1">
    <location>
        <begin position="31"/>
        <end position="172"/>
    </location>
</feature>
<feature type="compositionally biased region" description="Polar residues" evidence="1">
    <location>
        <begin position="43"/>
        <end position="56"/>
    </location>
</feature>
<proteinExistence type="predicted"/>